<dbReference type="GO" id="GO:0007095">
    <property type="term" value="P:mitotic G2 DNA damage checkpoint signaling"/>
    <property type="evidence" value="ECO:0007669"/>
    <property type="project" value="TreeGrafter"/>
</dbReference>
<dbReference type="InterPro" id="IPR049472">
    <property type="entry name" value="MRNIP_N"/>
</dbReference>
<dbReference type="Proteomes" id="UP001187315">
    <property type="component" value="Unassembled WGS sequence"/>
</dbReference>
<dbReference type="GO" id="GO:0003682">
    <property type="term" value="F:chromatin binding"/>
    <property type="evidence" value="ECO:0007669"/>
    <property type="project" value="TreeGrafter"/>
</dbReference>
<dbReference type="GO" id="GO:0005634">
    <property type="term" value="C:nucleus"/>
    <property type="evidence" value="ECO:0007669"/>
    <property type="project" value="TreeGrafter"/>
</dbReference>
<dbReference type="InterPro" id="IPR032739">
    <property type="entry name" value="MRNIP"/>
</dbReference>
<accession>A0AA88MLX9</accession>
<keyword evidence="4" id="KW-1185">Reference proteome</keyword>
<gene>
    <name evidence="3" type="ORF">Q7C36_013775</name>
</gene>
<feature type="region of interest" description="Disordered" evidence="1">
    <location>
        <begin position="111"/>
        <end position="146"/>
    </location>
</feature>
<evidence type="ECO:0000259" key="2">
    <source>
        <dbReference type="Pfam" id="PF15749"/>
    </source>
</evidence>
<sequence>MVQEFHVLRCFSCQTFQVQQVKKIKKWTCKMCGEKQSLIKEYGRGTGAECRRHVQKLNSLRGELLEGENERTCTQWEKKEECEVQVGPEDETQIFEQKAQTQVVSRWSKYVQQKENGPGSEEDEHEEEVRANTDTAQGRQHKNLRRKRKKSFISGATCGRYTVDEDDDKDTAQYAAAKLPSQTRRNDGAFKSLLQVPCSSAGFPHASTSQRTDSLCAFPAASLGSKDISAYNDILSQFTGANKQSSAVLNTKPQHSVPLNCSIPSFTHQQPSETMDSKWTRFLPSVCVEEDKDEGDLGDHAEYLDGNHAALALSPVMPVATVPLKNTGCMSSGGGEGALLDKVFGVEKVTGFETLTHCMKGNPNSKSPTITSRPVGSQKPVCVQPVPIKRPCPAFSFSTLFHTDEDFDDTY</sequence>
<evidence type="ECO:0000256" key="1">
    <source>
        <dbReference type="SAM" id="MobiDB-lite"/>
    </source>
</evidence>
<proteinExistence type="predicted"/>
<organism evidence="3 4">
    <name type="scientific">Tachysurus vachellii</name>
    <name type="common">Darkbarbel catfish</name>
    <name type="synonym">Pelteobagrus vachellii</name>
    <dbReference type="NCBI Taxonomy" id="175792"/>
    <lineage>
        <taxon>Eukaryota</taxon>
        <taxon>Metazoa</taxon>
        <taxon>Chordata</taxon>
        <taxon>Craniata</taxon>
        <taxon>Vertebrata</taxon>
        <taxon>Euteleostomi</taxon>
        <taxon>Actinopterygii</taxon>
        <taxon>Neopterygii</taxon>
        <taxon>Teleostei</taxon>
        <taxon>Ostariophysi</taxon>
        <taxon>Siluriformes</taxon>
        <taxon>Bagridae</taxon>
        <taxon>Tachysurus</taxon>
    </lineage>
</organism>
<protein>
    <recommendedName>
        <fullName evidence="2">MRN complex-interacting protein N-terminal domain-containing protein</fullName>
    </recommendedName>
</protein>
<dbReference type="PANTHER" id="PTHR15863:SF2">
    <property type="entry name" value="MRN COMPLEX-INTERACTING PROTEIN"/>
    <property type="match status" value="1"/>
</dbReference>
<dbReference type="AlphaFoldDB" id="A0AA88MLX9"/>
<reference evidence="3" key="1">
    <citation type="submission" date="2023-08" db="EMBL/GenBank/DDBJ databases">
        <title>Pelteobagrus vachellii genome.</title>
        <authorList>
            <person name="Liu H."/>
        </authorList>
    </citation>
    <scope>NUCLEOTIDE SEQUENCE</scope>
    <source>
        <strain evidence="3">PRFRI_2022a</strain>
        <tissue evidence="3">Muscle</tissue>
    </source>
</reference>
<evidence type="ECO:0000313" key="3">
    <source>
        <dbReference type="EMBL" id="KAK2838961.1"/>
    </source>
</evidence>
<name>A0AA88MLX9_TACVA</name>
<dbReference type="Pfam" id="PF15749">
    <property type="entry name" value="MRNIP"/>
    <property type="match status" value="1"/>
</dbReference>
<comment type="caution">
    <text evidence="3">The sequence shown here is derived from an EMBL/GenBank/DDBJ whole genome shotgun (WGS) entry which is preliminary data.</text>
</comment>
<dbReference type="EMBL" id="JAVHJS010000013">
    <property type="protein sequence ID" value="KAK2838961.1"/>
    <property type="molecule type" value="Genomic_DNA"/>
</dbReference>
<dbReference type="PANTHER" id="PTHR15863">
    <property type="entry name" value="MRN COMPLEX-INTERACTING PROTEIN"/>
    <property type="match status" value="1"/>
</dbReference>
<evidence type="ECO:0000313" key="4">
    <source>
        <dbReference type="Proteomes" id="UP001187315"/>
    </source>
</evidence>
<feature type="domain" description="MRN complex-interacting protein N-terminal" evidence="2">
    <location>
        <begin position="7"/>
        <end position="110"/>
    </location>
</feature>